<dbReference type="SUPFAM" id="SSF53335">
    <property type="entry name" value="S-adenosyl-L-methionine-dependent methyltransferases"/>
    <property type="match status" value="1"/>
</dbReference>
<dbReference type="GO" id="GO:0008168">
    <property type="term" value="F:methyltransferase activity"/>
    <property type="evidence" value="ECO:0007669"/>
    <property type="project" value="UniProtKB-KW"/>
</dbReference>
<name>A0ABV3R507_9HYPH</name>
<dbReference type="PANTHER" id="PTHR43591">
    <property type="entry name" value="METHYLTRANSFERASE"/>
    <property type="match status" value="1"/>
</dbReference>
<organism evidence="2 3">
    <name type="scientific">Mesorhizobium marinum</name>
    <dbReference type="NCBI Taxonomy" id="3228790"/>
    <lineage>
        <taxon>Bacteria</taxon>
        <taxon>Pseudomonadati</taxon>
        <taxon>Pseudomonadota</taxon>
        <taxon>Alphaproteobacteria</taxon>
        <taxon>Hyphomicrobiales</taxon>
        <taxon>Phyllobacteriaceae</taxon>
        <taxon>Mesorhizobium</taxon>
    </lineage>
</organism>
<reference evidence="2 3" key="1">
    <citation type="submission" date="2024-06" db="EMBL/GenBank/DDBJ databases">
        <authorList>
            <person name="Tuo L."/>
        </authorList>
    </citation>
    <scope>NUCLEOTIDE SEQUENCE [LARGE SCALE GENOMIC DNA]</scope>
    <source>
        <strain evidence="2 3">ZMM04-5</strain>
    </source>
</reference>
<keyword evidence="2" id="KW-0489">Methyltransferase</keyword>
<comment type="caution">
    <text evidence="2">The sequence shown here is derived from an EMBL/GenBank/DDBJ whole genome shotgun (WGS) entry which is preliminary data.</text>
</comment>
<dbReference type="Gene3D" id="3.40.50.150">
    <property type="entry name" value="Vaccinia Virus protein VP39"/>
    <property type="match status" value="1"/>
</dbReference>
<sequence length="271" mass="28770">MAPPDELRSYIIKGGEEGRARLSVLARVLAPTTATLLDRFEPLRGRLAIDAGCGGGDVSFEIAGRVGPTGRVVAFDLDETKLAAARDEAKRRGLGHVGFIKGSVIEPWPARGASLAYVRFVLTHLADPDALLRHALEALQPGGTIVVEDIDFGGLFCDPASEAFDRSNELYVAAARLRGGDAFIGRRLVRLLEDAGFAGVGSSLVQPYGRSGDVKQISSLTFAAIRDAVIASNLASADEVAAIRMALQAFAARPDTTLSMPRIFQAWGNKP</sequence>
<evidence type="ECO:0000259" key="1">
    <source>
        <dbReference type="Pfam" id="PF13847"/>
    </source>
</evidence>
<dbReference type="InterPro" id="IPR029063">
    <property type="entry name" value="SAM-dependent_MTases_sf"/>
</dbReference>
<evidence type="ECO:0000313" key="2">
    <source>
        <dbReference type="EMBL" id="MEW9808150.1"/>
    </source>
</evidence>
<dbReference type="CDD" id="cd02440">
    <property type="entry name" value="AdoMet_MTases"/>
    <property type="match status" value="1"/>
</dbReference>
<dbReference type="RefSeq" id="WP_367725374.1">
    <property type="nucleotide sequence ID" value="NZ_JBFOCI010000007.1"/>
</dbReference>
<dbReference type="InterPro" id="IPR025714">
    <property type="entry name" value="Methyltranfer_dom"/>
</dbReference>
<dbReference type="Proteomes" id="UP001556196">
    <property type="component" value="Unassembled WGS sequence"/>
</dbReference>
<accession>A0ABV3R507</accession>
<feature type="domain" description="Methyltransferase" evidence="1">
    <location>
        <begin position="48"/>
        <end position="151"/>
    </location>
</feature>
<gene>
    <name evidence="2" type="ORF">ABUE31_19355</name>
</gene>
<dbReference type="GO" id="GO:0032259">
    <property type="term" value="P:methylation"/>
    <property type="evidence" value="ECO:0007669"/>
    <property type="project" value="UniProtKB-KW"/>
</dbReference>
<keyword evidence="2" id="KW-0808">Transferase</keyword>
<evidence type="ECO:0000313" key="3">
    <source>
        <dbReference type="Proteomes" id="UP001556196"/>
    </source>
</evidence>
<dbReference type="EMBL" id="JBFOCI010000007">
    <property type="protein sequence ID" value="MEW9808150.1"/>
    <property type="molecule type" value="Genomic_DNA"/>
</dbReference>
<keyword evidence="3" id="KW-1185">Reference proteome</keyword>
<proteinExistence type="predicted"/>
<dbReference type="Pfam" id="PF13847">
    <property type="entry name" value="Methyltransf_31"/>
    <property type="match status" value="1"/>
</dbReference>
<protein>
    <submittedName>
        <fullName evidence="2">Methyltransferase domain-containing protein</fullName>
    </submittedName>
</protein>